<gene>
    <name evidence="2" type="ORF">GALMADRAFT_1130862</name>
</gene>
<feature type="region of interest" description="Disordered" evidence="1">
    <location>
        <begin position="1"/>
        <end position="32"/>
    </location>
</feature>
<dbReference type="EMBL" id="KL142417">
    <property type="protein sequence ID" value="KDR67187.1"/>
    <property type="molecule type" value="Genomic_DNA"/>
</dbReference>
<evidence type="ECO:0000313" key="3">
    <source>
        <dbReference type="Proteomes" id="UP000027222"/>
    </source>
</evidence>
<dbReference type="HOGENOM" id="CLU_1525269_0_0_1"/>
<dbReference type="Proteomes" id="UP000027222">
    <property type="component" value="Unassembled WGS sequence"/>
</dbReference>
<sequence>MLQVKTSGGDSSTPFRVRPAETECAEEEGQEGDTKLGHRAFLGMRSCSRRSMHAARLLSLKNIALEPLSSDSDWIRIPSVGLILQSSTTHPQCARMGIHLVSRNLCNLSWDSGRTLGSLSNDKPDVDTAWNDPQSRIASPLLLNHLGKPMAICVVFINGNITHSQSLHAIANSSCH</sequence>
<dbReference type="AlphaFoldDB" id="A0A067SB39"/>
<organism evidence="2 3">
    <name type="scientific">Galerina marginata (strain CBS 339.88)</name>
    <dbReference type="NCBI Taxonomy" id="685588"/>
    <lineage>
        <taxon>Eukaryota</taxon>
        <taxon>Fungi</taxon>
        <taxon>Dikarya</taxon>
        <taxon>Basidiomycota</taxon>
        <taxon>Agaricomycotina</taxon>
        <taxon>Agaricomycetes</taxon>
        <taxon>Agaricomycetidae</taxon>
        <taxon>Agaricales</taxon>
        <taxon>Agaricineae</taxon>
        <taxon>Strophariaceae</taxon>
        <taxon>Galerina</taxon>
    </lineage>
</organism>
<reference evidence="3" key="1">
    <citation type="journal article" date="2014" name="Proc. Natl. Acad. Sci. U.S.A.">
        <title>Extensive sampling of basidiomycete genomes demonstrates inadequacy of the white-rot/brown-rot paradigm for wood decay fungi.</title>
        <authorList>
            <person name="Riley R."/>
            <person name="Salamov A.A."/>
            <person name="Brown D.W."/>
            <person name="Nagy L.G."/>
            <person name="Floudas D."/>
            <person name="Held B.W."/>
            <person name="Levasseur A."/>
            <person name="Lombard V."/>
            <person name="Morin E."/>
            <person name="Otillar R."/>
            <person name="Lindquist E.A."/>
            <person name="Sun H."/>
            <person name="LaButti K.M."/>
            <person name="Schmutz J."/>
            <person name="Jabbour D."/>
            <person name="Luo H."/>
            <person name="Baker S.E."/>
            <person name="Pisabarro A.G."/>
            <person name="Walton J.D."/>
            <person name="Blanchette R.A."/>
            <person name="Henrissat B."/>
            <person name="Martin F."/>
            <person name="Cullen D."/>
            <person name="Hibbett D.S."/>
            <person name="Grigoriev I.V."/>
        </authorList>
    </citation>
    <scope>NUCLEOTIDE SEQUENCE [LARGE SCALE GENOMIC DNA]</scope>
    <source>
        <strain evidence="3">CBS 339.88</strain>
    </source>
</reference>
<keyword evidence="3" id="KW-1185">Reference proteome</keyword>
<proteinExistence type="predicted"/>
<evidence type="ECO:0000313" key="2">
    <source>
        <dbReference type="EMBL" id="KDR67187.1"/>
    </source>
</evidence>
<feature type="compositionally biased region" description="Polar residues" evidence="1">
    <location>
        <begin position="1"/>
        <end position="14"/>
    </location>
</feature>
<evidence type="ECO:0000256" key="1">
    <source>
        <dbReference type="SAM" id="MobiDB-lite"/>
    </source>
</evidence>
<accession>A0A067SB39</accession>
<protein>
    <submittedName>
        <fullName evidence="2">Uncharacterized protein</fullName>
    </submittedName>
</protein>
<name>A0A067SB39_GALM3</name>